<dbReference type="InterPro" id="IPR027417">
    <property type="entry name" value="P-loop_NTPase"/>
</dbReference>
<dbReference type="EMBL" id="FOIR01000001">
    <property type="protein sequence ID" value="SEV85323.1"/>
    <property type="molecule type" value="Genomic_DNA"/>
</dbReference>
<evidence type="ECO:0000313" key="6">
    <source>
        <dbReference type="EMBL" id="SEV85323.1"/>
    </source>
</evidence>
<organism evidence="6 7">
    <name type="scientific">Roseivirga pacifica</name>
    <dbReference type="NCBI Taxonomy" id="1267423"/>
    <lineage>
        <taxon>Bacteria</taxon>
        <taxon>Pseudomonadati</taxon>
        <taxon>Bacteroidota</taxon>
        <taxon>Cytophagia</taxon>
        <taxon>Cytophagales</taxon>
        <taxon>Roseivirgaceae</taxon>
        <taxon>Roseivirga</taxon>
    </lineage>
</organism>
<proteinExistence type="inferred from homology"/>
<keyword evidence="2" id="KW-0813">Transport</keyword>
<keyword evidence="3" id="KW-0547">Nucleotide-binding</keyword>
<protein>
    <submittedName>
        <fullName evidence="6">Lipopolysaccharide transport system ATP-binding protein</fullName>
    </submittedName>
</protein>
<dbReference type="PANTHER" id="PTHR46743:SF2">
    <property type="entry name" value="TEICHOIC ACIDS EXPORT ATP-BINDING PROTEIN TAGH"/>
    <property type="match status" value="1"/>
</dbReference>
<keyword evidence="4 6" id="KW-0067">ATP-binding</keyword>
<feature type="domain" description="ABC transporter" evidence="5">
    <location>
        <begin position="34"/>
        <end position="242"/>
    </location>
</feature>
<dbReference type="GO" id="GO:0140359">
    <property type="term" value="F:ABC-type transporter activity"/>
    <property type="evidence" value="ECO:0007669"/>
    <property type="project" value="InterPro"/>
</dbReference>
<dbReference type="InterPro" id="IPR015860">
    <property type="entry name" value="ABC_transpr_TagH-like"/>
</dbReference>
<evidence type="ECO:0000256" key="2">
    <source>
        <dbReference type="ARBA" id="ARBA00022448"/>
    </source>
</evidence>
<reference evidence="7" key="1">
    <citation type="submission" date="2016-10" db="EMBL/GenBank/DDBJ databases">
        <authorList>
            <person name="Varghese N."/>
            <person name="Submissions S."/>
        </authorList>
    </citation>
    <scope>NUCLEOTIDE SEQUENCE [LARGE SCALE GENOMIC DNA]</scope>
    <source>
        <strain evidence="7">CGMCC 1.12402</strain>
    </source>
</reference>
<dbReference type="Pfam" id="PF00005">
    <property type="entry name" value="ABC_tran"/>
    <property type="match status" value="1"/>
</dbReference>
<evidence type="ECO:0000259" key="5">
    <source>
        <dbReference type="PROSITE" id="PS50893"/>
    </source>
</evidence>
<evidence type="ECO:0000256" key="1">
    <source>
        <dbReference type="ARBA" id="ARBA00005417"/>
    </source>
</evidence>
<dbReference type="InterPro" id="IPR003593">
    <property type="entry name" value="AAA+_ATPase"/>
</dbReference>
<dbReference type="InterPro" id="IPR050683">
    <property type="entry name" value="Bact_Polysacc_Export_ATP-bd"/>
</dbReference>
<dbReference type="PROSITE" id="PS50893">
    <property type="entry name" value="ABC_TRANSPORTER_2"/>
    <property type="match status" value="1"/>
</dbReference>
<dbReference type="RefSeq" id="WP_090256551.1">
    <property type="nucleotide sequence ID" value="NZ_FOIR01000001.1"/>
</dbReference>
<dbReference type="Gene3D" id="3.40.50.300">
    <property type="entry name" value="P-loop containing nucleotide triphosphate hydrolases"/>
    <property type="match status" value="1"/>
</dbReference>
<name>A0A1I0MAE0_9BACT</name>
<evidence type="ECO:0000256" key="3">
    <source>
        <dbReference type="ARBA" id="ARBA00022741"/>
    </source>
</evidence>
<gene>
    <name evidence="6" type="ORF">SAMN05216290_0223</name>
</gene>
<dbReference type="CDD" id="cd03220">
    <property type="entry name" value="ABC_KpsT_Wzt"/>
    <property type="match status" value="1"/>
</dbReference>
<dbReference type="GO" id="GO:0016020">
    <property type="term" value="C:membrane"/>
    <property type="evidence" value="ECO:0007669"/>
    <property type="project" value="InterPro"/>
</dbReference>
<dbReference type="SMART" id="SM00382">
    <property type="entry name" value="AAA"/>
    <property type="match status" value="1"/>
</dbReference>
<keyword evidence="7" id="KW-1185">Reference proteome</keyword>
<accession>A0A1I0MAE0</accession>
<sequence>MEKPIIETFGLGKKYRISSSDVKNGTAEKSNSWIKSAFPFYGKEDSWALRNIDLRIEKGDVVAIMGNNGSGKSTLFKLLSEVTDPSEGRFVLRGTISSMLEVGVGFHLELTGKENIFLNGTLLGMKKAEINKHFDEIVAFSGVEHYLNVPIKKYSSGMYVRLAFAVASFLRTDILLVDEVLSVGDKSFKEKSIARMKEMASEGTTIMIVSHDTSVLTDLCNRAVNFQNGRMMGEGQVKDFLL</sequence>
<dbReference type="OrthoDB" id="9785229at2"/>
<dbReference type="AlphaFoldDB" id="A0A1I0MAE0"/>
<evidence type="ECO:0000256" key="4">
    <source>
        <dbReference type="ARBA" id="ARBA00022840"/>
    </source>
</evidence>
<dbReference type="SUPFAM" id="SSF52540">
    <property type="entry name" value="P-loop containing nucleoside triphosphate hydrolases"/>
    <property type="match status" value="1"/>
</dbReference>
<dbReference type="InterPro" id="IPR003439">
    <property type="entry name" value="ABC_transporter-like_ATP-bd"/>
</dbReference>
<dbReference type="GeneID" id="99984987"/>
<comment type="similarity">
    <text evidence="1">Belongs to the ABC transporter superfamily.</text>
</comment>
<dbReference type="GO" id="GO:0005524">
    <property type="term" value="F:ATP binding"/>
    <property type="evidence" value="ECO:0007669"/>
    <property type="project" value="UniProtKB-KW"/>
</dbReference>
<dbReference type="Proteomes" id="UP000199437">
    <property type="component" value="Unassembled WGS sequence"/>
</dbReference>
<dbReference type="STRING" id="1267423.SAMN05216290_0223"/>
<dbReference type="GO" id="GO:0016887">
    <property type="term" value="F:ATP hydrolysis activity"/>
    <property type="evidence" value="ECO:0007669"/>
    <property type="project" value="InterPro"/>
</dbReference>
<dbReference type="PANTHER" id="PTHR46743">
    <property type="entry name" value="TEICHOIC ACIDS EXPORT ATP-BINDING PROTEIN TAGH"/>
    <property type="match status" value="1"/>
</dbReference>
<evidence type="ECO:0000313" key="7">
    <source>
        <dbReference type="Proteomes" id="UP000199437"/>
    </source>
</evidence>